<dbReference type="RefSeq" id="WP_230001252.1">
    <property type="nucleotide sequence ID" value="NZ_JAJJMN010000002.1"/>
</dbReference>
<proteinExistence type="predicted"/>
<evidence type="ECO:0000313" key="2">
    <source>
        <dbReference type="Proteomes" id="UP001430700"/>
    </source>
</evidence>
<organism evidence="1 2">
    <name type="scientific">Flavobacterium lipolyticum</name>
    <dbReference type="NCBI Taxonomy" id="2893754"/>
    <lineage>
        <taxon>Bacteria</taxon>
        <taxon>Pseudomonadati</taxon>
        <taxon>Bacteroidota</taxon>
        <taxon>Flavobacteriia</taxon>
        <taxon>Flavobacteriales</taxon>
        <taxon>Flavobacteriaceae</taxon>
        <taxon>Flavobacterium</taxon>
    </lineage>
</organism>
<dbReference type="EMBL" id="JAJJMN010000002">
    <property type="protein sequence ID" value="MCC9020431.1"/>
    <property type="molecule type" value="Genomic_DNA"/>
</dbReference>
<sequence>MNQTYLLEWLDSVVTLNLNPKKSAISNLTPLESKAIIDKAVEETQFIQTQFTIRVFSLSKEKHIKVLVKNYHSALISLWDQLIVINKSIATERKDLQEVTTALLSALDELLNFLESRFACFISLDSKIPVSYLSISYKKIKLRIDKLRTILHFNPDEKMLAEIVFNTLYCFANAKENKKVTFREILYYKELLKELESLKTNKTEDLIHTDLMQVLIYMNFNSKLFINFYTQAVAMKISEFEQGSDRIGWLLLYAKELNQIAANATAALNCDHQNLKKVLLDWFKQEINFLEKKENLKTAASIPSENKKLSQQNPVSREEKILCQLSTDQTALILRACQELEILVSKSMNQVFKTIVPFLSTPFKKNLSFDSMRSKAYVAEERDKEIAVETLQRIIKQIREY</sequence>
<dbReference type="Proteomes" id="UP001430700">
    <property type="component" value="Unassembled WGS sequence"/>
</dbReference>
<evidence type="ECO:0000313" key="1">
    <source>
        <dbReference type="EMBL" id="MCC9020431.1"/>
    </source>
</evidence>
<accession>A0ABS8M6J2</accession>
<reference evidence="1" key="1">
    <citation type="submission" date="2021-11" db="EMBL/GenBank/DDBJ databases">
        <title>Description of novel Flavobacterium species.</title>
        <authorList>
            <person name="Saticioglu I.B."/>
            <person name="Ay H."/>
            <person name="Altun S."/>
            <person name="Duman M."/>
        </authorList>
    </citation>
    <scope>NUCLEOTIDE SEQUENCE</scope>
    <source>
        <strain evidence="1">F-126</strain>
    </source>
</reference>
<gene>
    <name evidence="1" type="ORF">LNQ34_21920</name>
</gene>
<protein>
    <submittedName>
        <fullName evidence="1">Uncharacterized protein</fullName>
    </submittedName>
</protein>
<comment type="caution">
    <text evidence="1">The sequence shown here is derived from an EMBL/GenBank/DDBJ whole genome shotgun (WGS) entry which is preliminary data.</text>
</comment>
<keyword evidence="2" id="KW-1185">Reference proteome</keyword>
<name>A0ABS8M6J2_9FLAO</name>